<evidence type="ECO:0000313" key="3">
    <source>
        <dbReference type="Proteomes" id="UP000011873"/>
    </source>
</evidence>
<reference evidence="2 3" key="1">
    <citation type="submission" date="2013-01" db="EMBL/GenBank/DDBJ databases">
        <authorList>
            <person name="Harkins D.M."/>
            <person name="Durkin A.S."/>
            <person name="Brinkac L.M."/>
            <person name="Haft D.H."/>
            <person name="Selengut J.D."/>
            <person name="Sanka R."/>
            <person name="DePew J."/>
            <person name="Purushe J."/>
            <person name="Galloway R.L."/>
            <person name="Vinetz J.M."/>
            <person name="Sutton G.G."/>
            <person name="Nierman W.C."/>
            <person name="Fouts D.E."/>
        </authorList>
    </citation>
    <scope>NUCLEOTIDE SEQUENCE [LARGE SCALE GENOMIC DNA]</scope>
    <source>
        <strain evidence="2 3">Sponselee CDC</strain>
    </source>
</reference>
<evidence type="ECO:0000256" key="1">
    <source>
        <dbReference type="SAM" id="Phobius"/>
    </source>
</evidence>
<dbReference type="AlphaFoldDB" id="M6BE83"/>
<dbReference type="Proteomes" id="UP000011873">
    <property type="component" value="Unassembled WGS sequence"/>
</dbReference>
<dbReference type="EMBL" id="ANMU01000173">
    <property type="protein sequence ID" value="EMJ77834.1"/>
    <property type="molecule type" value="Genomic_DNA"/>
</dbReference>
<feature type="transmembrane region" description="Helical" evidence="1">
    <location>
        <begin position="33"/>
        <end position="55"/>
    </location>
</feature>
<accession>M6BE83</accession>
<name>M6BE83_LEPBO</name>
<keyword evidence="1" id="KW-1133">Transmembrane helix</keyword>
<organism evidence="2 3">
    <name type="scientific">Leptospira borgpetersenii serovar Hardjo-bovis str. Sponselee</name>
    <dbReference type="NCBI Taxonomy" id="1303729"/>
    <lineage>
        <taxon>Bacteria</taxon>
        <taxon>Pseudomonadati</taxon>
        <taxon>Spirochaetota</taxon>
        <taxon>Spirochaetia</taxon>
        <taxon>Leptospirales</taxon>
        <taxon>Leptospiraceae</taxon>
        <taxon>Leptospira</taxon>
    </lineage>
</organism>
<protein>
    <submittedName>
        <fullName evidence="2">Uncharacterized protein</fullName>
    </submittedName>
</protein>
<dbReference type="PATRIC" id="fig|1218567.3.peg.4163"/>
<gene>
    <name evidence="2" type="ORF">LEP1GSC016_0757</name>
</gene>
<keyword evidence="1" id="KW-0812">Transmembrane</keyword>
<comment type="caution">
    <text evidence="2">The sequence shown here is derived from an EMBL/GenBank/DDBJ whole genome shotgun (WGS) entry which is preliminary data.</text>
</comment>
<keyword evidence="1" id="KW-0472">Membrane</keyword>
<sequence length="59" mass="7266">MPFSALFKYDSKFEYTTVIRSFMDFIFSTSGNFWFWVVVIDNVILFIFFLTIRYLKRKK</sequence>
<proteinExistence type="predicted"/>
<evidence type="ECO:0000313" key="2">
    <source>
        <dbReference type="EMBL" id="EMJ77834.1"/>
    </source>
</evidence>